<keyword evidence="3 7" id="KW-1133">Transmembrane helix</keyword>
<feature type="compositionally biased region" description="Pro residues" evidence="6">
    <location>
        <begin position="12"/>
        <end position="37"/>
    </location>
</feature>
<protein>
    <submittedName>
        <fullName evidence="8">Transmembrane protein 179</fullName>
    </submittedName>
</protein>
<name>A0A2K5X471_MACFA</name>
<gene>
    <name evidence="8" type="primary">TMEM179</name>
</gene>
<accession>A0A2K5X471</accession>
<feature type="transmembrane region" description="Helical" evidence="7">
    <location>
        <begin position="241"/>
        <end position="262"/>
    </location>
</feature>
<feature type="transmembrane region" description="Helical" evidence="7">
    <location>
        <begin position="150"/>
        <end position="174"/>
    </location>
</feature>
<keyword evidence="2 7" id="KW-0812">Transmembrane</keyword>
<dbReference type="PANTHER" id="PTHR31872">
    <property type="entry name" value="TRANSMEMBRANE PROTEIN 179"/>
    <property type="match status" value="1"/>
</dbReference>
<evidence type="ECO:0000256" key="4">
    <source>
        <dbReference type="ARBA" id="ARBA00023136"/>
    </source>
</evidence>
<comment type="similarity">
    <text evidence="5">Belongs to the TMEM179 family.</text>
</comment>
<evidence type="ECO:0000256" key="5">
    <source>
        <dbReference type="ARBA" id="ARBA00093776"/>
    </source>
</evidence>
<feature type="transmembrane region" description="Helical" evidence="7">
    <location>
        <begin position="115"/>
        <end position="138"/>
    </location>
</feature>
<evidence type="ECO:0000313" key="9">
    <source>
        <dbReference type="Proteomes" id="UP000233100"/>
    </source>
</evidence>
<dbReference type="Bgee" id="ENSMFAG00000039506">
    <property type="expression patterns" value="Expressed in frontal cortex and 3 other cell types or tissues"/>
</dbReference>
<evidence type="ECO:0000256" key="1">
    <source>
        <dbReference type="ARBA" id="ARBA00004141"/>
    </source>
</evidence>
<proteinExistence type="inferred from homology"/>
<dbReference type="PANTHER" id="PTHR31872:SF4">
    <property type="entry name" value="TRANSMEMBRANE PROTEIN 179"/>
    <property type="match status" value="1"/>
</dbReference>
<dbReference type="InterPro" id="IPR029673">
    <property type="entry name" value="TMEM179"/>
</dbReference>
<feature type="region of interest" description="Disordered" evidence="6">
    <location>
        <begin position="1"/>
        <end position="37"/>
    </location>
</feature>
<sequence length="302" mass="33673">MRTRPGRGARDPPAPPLRSLPRAPRPAQPPAASPPPLSPGPAMALNNFLFAQCACYFLAFLFSFVVVVPLSENGHDFRGRCLLFTEGMWLSANLTVQERERFTVQEWGPPAACRFSLLASLLSLLLAAAHAWRTLFFLCKGHEGSFFSAFLNLLVSAFVVFLVFIASTIVSVGFTMWCDTITEKGTVAHSCEELQDIDLELGVDNSAFYDQFAIAQRRRQAPMQIRWLTTGPGSGSTLEGFLQFGLWASWLAWLAITTLAFLKVYHNYRQEDLLDSLIHEKELLLARPSPRTSFQEEKSAVI</sequence>
<keyword evidence="9" id="KW-1185">Reference proteome</keyword>
<reference evidence="8" key="2">
    <citation type="submission" date="2025-08" db="UniProtKB">
        <authorList>
            <consortium name="Ensembl"/>
        </authorList>
    </citation>
    <scope>IDENTIFICATION</scope>
</reference>
<organism evidence="8 9">
    <name type="scientific">Macaca fascicularis</name>
    <name type="common">Crab-eating macaque</name>
    <name type="synonym">Cynomolgus monkey</name>
    <dbReference type="NCBI Taxonomy" id="9541"/>
    <lineage>
        <taxon>Eukaryota</taxon>
        <taxon>Metazoa</taxon>
        <taxon>Chordata</taxon>
        <taxon>Craniata</taxon>
        <taxon>Vertebrata</taxon>
        <taxon>Euteleostomi</taxon>
        <taxon>Mammalia</taxon>
        <taxon>Eutheria</taxon>
        <taxon>Euarchontoglires</taxon>
        <taxon>Primates</taxon>
        <taxon>Haplorrhini</taxon>
        <taxon>Catarrhini</taxon>
        <taxon>Cercopithecidae</taxon>
        <taxon>Cercopithecinae</taxon>
        <taxon>Macaca</taxon>
    </lineage>
</organism>
<dbReference type="InterPro" id="IPR059010">
    <property type="entry name" value="TMEM179-179B"/>
</dbReference>
<dbReference type="Pfam" id="PF26158">
    <property type="entry name" value="Claudin_TMEM179-179B"/>
    <property type="match status" value="2"/>
</dbReference>
<dbReference type="AlphaFoldDB" id="A0A2K5X471"/>
<keyword evidence="4 7" id="KW-0472">Membrane</keyword>
<reference evidence="8 9" key="1">
    <citation type="submission" date="2013-03" db="EMBL/GenBank/DDBJ databases">
        <authorList>
            <person name="Warren W."/>
            <person name="Wilson R.K."/>
        </authorList>
    </citation>
    <scope>NUCLEOTIDE SEQUENCE</scope>
</reference>
<dbReference type="Proteomes" id="UP000233100">
    <property type="component" value="Chromosome 7"/>
</dbReference>
<comment type="subcellular location">
    <subcellularLocation>
        <location evidence="1">Membrane</location>
        <topology evidence="1">Multi-pass membrane protein</topology>
    </subcellularLocation>
</comment>
<dbReference type="Ensembl" id="ENSMFAT00000018569.2">
    <property type="protein sequence ID" value="ENSMFAP00000044275.2"/>
    <property type="gene ID" value="ENSMFAG00000039506.2"/>
</dbReference>
<dbReference type="VEuPathDB" id="HostDB:ENSMFAG00000039506"/>
<evidence type="ECO:0000256" key="3">
    <source>
        <dbReference type="ARBA" id="ARBA00022989"/>
    </source>
</evidence>
<evidence type="ECO:0000256" key="2">
    <source>
        <dbReference type="ARBA" id="ARBA00022692"/>
    </source>
</evidence>
<evidence type="ECO:0000256" key="7">
    <source>
        <dbReference type="SAM" id="Phobius"/>
    </source>
</evidence>
<feature type="transmembrane region" description="Helical" evidence="7">
    <location>
        <begin position="48"/>
        <end position="70"/>
    </location>
</feature>
<evidence type="ECO:0000256" key="6">
    <source>
        <dbReference type="SAM" id="MobiDB-lite"/>
    </source>
</evidence>
<evidence type="ECO:0000313" key="8">
    <source>
        <dbReference type="Ensembl" id="ENSMFAP00000044275.2"/>
    </source>
</evidence>
<reference evidence="8" key="3">
    <citation type="submission" date="2025-09" db="UniProtKB">
        <authorList>
            <consortium name="Ensembl"/>
        </authorList>
    </citation>
    <scope>IDENTIFICATION</scope>
</reference>
<dbReference type="GeneTree" id="ENSGT00510000048283"/>